<dbReference type="PANTHER" id="PTHR42678:SF34">
    <property type="entry name" value="OS04G0183300 PROTEIN"/>
    <property type="match status" value="1"/>
</dbReference>
<evidence type="ECO:0000313" key="3">
    <source>
        <dbReference type="Proteomes" id="UP001166286"/>
    </source>
</evidence>
<comment type="caution">
    <text evidence="2">The sequence shown here is derived from an EMBL/GenBank/DDBJ whole genome shotgun (WGS) entry which is preliminary data.</text>
</comment>
<evidence type="ECO:0000313" key="2">
    <source>
        <dbReference type="EMBL" id="KAK0511412.1"/>
    </source>
</evidence>
<sequence>MGLDLLRLSAAQLQNLPKDGKVTSEQLVATYLNQIDTHSIEGACLHAVISTAPRAQVLCKARESDTRRKEGGLLGPMDGIPIIIKDTLCTPTLSMDTTCGSFALQGAKAKQNAVVVDLLIKAGMIIIAKTILTELGGMKGSMMTSGWSAVGGQTRSPYVRGEVANAPFLGHSTPCGSSSGSAVGVAAGFAPVSIGTETDGSLVQPATRAALYGMKATPGSVDTVGIQPISPAFDSVGGLAKTPEDLANVMSILQGQKEYGPYLRGSWKGLRVGFVDPNLWQPADFVVEPNEEFREQTKLIAGLDHDFKASLEEYFGLFEEETRLGKKMVRTLEELIDFNSELKDLELPPEQPDQNGLLEALNNQMSDERYKQGLEITRSRTRTAIQKSLSENGIDVIMGPADARIASVAAAAGYPVATVPLGFADFNGRAFGMNIIAPADHEHEIFRVMSAWENTFGPREPPPILAGDAHSTGVYV</sequence>
<evidence type="ECO:0000259" key="1">
    <source>
        <dbReference type="Pfam" id="PF01425"/>
    </source>
</evidence>
<dbReference type="InterPro" id="IPR023631">
    <property type="entry name" value="Amidase_dom"/>
</dbReference>
<dbReference type="EMBL" id="JAFEKC020000013">
    <property type="protein sequence ID" value="KAK0511412.1"/>
    <property type="molecule type" value="Genomic_DNA"/>
</dbReference>
<reference evidence="2" key="1">
    <citation type="submission" date="2023-03" db="EMBL/GenBank/DDBJ databases">
        <title>Complete genome of Cladonia borealis.</title>
        <authorList>
            <person name="Park H."/>
        </authorList>
    </citation>
    <scope>NUCLEOTIDE SEQUENCE</scope>
    <source>
        <strain evidence="2">ANT050790</strain>
    </source>
</reference>
<dbReference type="AlphaFoldDB" id="A0AA39QY72"/>
<dbReference type="Proteomes" id="UP001166286">
    <property type="component" value="Unassembled WGS sequence"/>
</dbReference>
<dbReference type="InterPro" id="IPR036928">
    <property type="entry name" value="AS_sf"/>
</dbReference>
<dbReference type="Gene3D" id="3.90.1300.10">
    <property type="entry name" value="Amidase signature (AS) domain"/>
    <property type="match status" value="1"/>
</dbReference>
<accession>A0AA39QY72</accession>
<organism evidence="2 3">
    <name type="scientific">Cladonia borealis</name>
    <dbReference type="NCBI Taxonomy" id="184061"/>
    <lineage>
        <taxon>Eukaryota</taxon>
        <taxon>Fungi</taxon>
        <taxon>Dikarya</taxon>
        <taxon>Ascomycota</taxon>
        <taxon>Pezizomycotina</taxon>
        <taxon>Lecanoromycetes</taxon>
        <taxon>OSLEUM clade</taxon>
        <taxon>Lecanoromycetidae</taxon>
        <taxon>Lecanorales</taxon>
        <taxon>Lecanorineae</taxon>
        <taxon>Cladoniaceae</taxon>
        <taxon>Cladonia</taxon>
    </lineage>
</organism>
<protein>
    <recommendedName>
        <fullName evidence="1">Amidase domain-containing protein</fullName>
    </recommendedName>
</protein>
<proteinExistence type="predicted"/>
<feature type="domain" description="Amidase" evidence="1">
    <location>
        <begin position="27"/>
        <end position="280"/>
    </location>
</feature>
<keyword evidence="3" id="KW-1185">Reference proteome</keyword>
<dbReference type="SUPFAM" id="SSF75304">
    <property type="entry name" value="Amidase signature (AS) enzymes"/>
    <property type="match status" value="1"/>
</dbReference>
<dbReference type="Pfam" id="PF01425">
    <property type="entry name" value="Amidase"/>
    <property type="match status" value="1"/>
</dbReference>
<dbReference type="PANTHER" id="PTHR42678">
    <property type="entry name" value="AMIDASE"/>
    <property type="match status" value="1"/>
</dbReference>
<gene>
    <name evidence="2" type="ORF">JMJ35_005985</name>
</gene>
<name>A0AA39QY72_9LECA</name>